<dbReference type="SFLD" id="SFLDG01129">
    <property type="entry name" value="C1.5:_HAD__Beta-PGM__Phosphata"/>
    <property type="match status" value="1"/>
</dbReference>
<dbReference type="InterPro" id="IPR036412">
    <property type="entry name" value="HAD-like_sf"/>
</dbReference>
<dbReference type="InterPro" id="IPR041492">
    <property type="entry name" value="HAD_2"/>
</dbReference>
<evidence type="ECO:0000256" key="8">
    <source>
        <dbReference type="ARBA" id="ARBA00022842"/>
    </source>
</evidence>
<keyword evidence="9 10" id="KW-0119">Carbohydrate metabolism</keyword>
<proteinExistence type="inferred from homology"/>
<evidence type="ECO:0000256" key="2">
    <source>
        <dbReference type="ARBA" id="ARBA00001946"/>
    </source>
</evidence>
<evidence type="ECO:0000256" key="5">
    <source>
        <dbReference type="ARBA" id="ARBA00013078"/>
    </source>
</evidence>
<evidence type="ECO:0000313" key="12">
    <source>
        <dbReference type="Proteomes" id="UP001239909"/>
    </source>
</evidence>
<dbReference type="InterPro" id="IPR023214">
    <property type="entry name" value="HAD_sf"/>
</dbReference>
<comment type="cofactor">
    <cofactor evidence="2 10">
        <name>Mg(2+)</name>
        <dbReference type="ChEBI" id="CHEBI:18420"/>
    </cofactor>
</comment>
<comment type="pathway">
    <text evidence="3 10">Organic acid metabolism; glycolate biosynthesis; glycolate from 2-phosphoglycolate: step 1/1.</text>
</comment>
<gene>
    <name evidence="11" type="ORF">LNKW23_06050</name>
</gene>
<keyword evidence="6 10" id="KW-0479">Metal-binding</keyword>
<dbReference type="PRINTS" id="PR00413">
    <property type="entry name" value="HADHALOGNASE"/>
</dbReference>
<dbReference type="SUPFAM" id="SSF56784">
    <property type="entry name" value="HAD-like"/>
    <property type="match status" value="1"/>
</dbReference>
<feature type="binding site" evidence="10">
    <location>
        <position position="21"/>
    </location>
    <ligand>
        <name>Mg(2+)</name>
        <dbReference type="ChEBI" id="CHEBI:18420"/>
    </ligand>
</feature>
<dbReference type="PANTHER" id="PTHR43434">
    <property type="entry name" value="PHOSPHOGLYCOLATE PHOSPHATASE"/>
    <property type="match status" value="1"/>
</dbReference>
<dbReference type="Gene3D" id="3.40.50.1000">
    <property type="entry name" value="HAD superfamily/HAD-like"/>
    <property type="match status" value="1"/>
</dbReference>
<dbReference type="SFLD" id="SFLDS00003">
    <property type="entry name" value="Haloacid_Dehalogenase"/>
    <property type="match status" value="1"/>
</dbReference>
<dbReference type="NCBIfam" id="TIGR01509">
    <property type="entry name" value="HAD-SF-IA-v3"/>
    <property type="match status" value="1"/>
</dbReference>
<evidence type="ECO:0000256" key="6">
    <source>
        <dbReference type="ARBA" id="ARBA00022723"/>
    </source>
</evidence>
<evidence type="ECO:0000256" key="1">
    <source>
        <dbReference type="ARBA" id="ARBA00000830"/>
    </source>
</evidence>
<dbReference type="InterPro" id="IPR023198">
    <property type="entry name" value="PGP-like_dom2"/>
</dbReference>
<keyword evidence="8 10" id="KW-0460">Magnesium</keyword>
<sequence length="239" mass="25284">MVKKPSTQADRGADMRGAIFDLDGTLADTAGDLLAAANAALAPAGLPLLDPGADKPYAGRGGRQMIRRSLVLAGRDPDGADERALTDALYPDLLAAYETRIAEETRLFDGVEACLDALVAAGWRVGICTNKPERLALILLDRLGVLGRFGAVLGADTLPVRKPDPEHFRETARRIGADPARSVMLGDTRTDLDTARAAGAPVVLTAFGFAAEPLDELAPDHVIGHYREAPEVLELLMPA</sequence>
<dbReference type="NCBIfam" id="TIGR01549">
    <property type="entry name" value="HAD-SF-IA-v1"/>
    <property type="match status" value="1"/>
</dbReference>
<evidence type="ECO:0000313" key="11">
    <source>
        <dbReference type="EMBL" id="GMG81392.1"/>
    </source>
</evidence>
<protein>
    <recommendedName>
        <fullName evidence="5 10">Phosphoglycolate phosphatase</fullName>
        <shortName evidence="10">PGP</shortName>
        <shortName evidence="10">PGPase</shortName>
        <ecNumber evidence="5 10">3.1.3.18</ecNumber>
    </recommendedName>
</protein>
<dbReference type="InterPro" id="IPR006439">
    <property type="entry name" value="HAD-SF_hydro_IA"/>
</dbReference>
<comment type="similarity">
    <text evidence="4 10">Belongs to the HAD-like hydrolase superfamily. CbbY/CbbZ/Gph/YieH family.</text>
</comment>
<evidence type="ECO:0000256" key="10">
    <source>
        <dbReference type="HAMAP-Rule" id="MF_00495"/>
    </source>
</evidence>
<evidence type="ECO:0000256" key="9">
    <source>
        <dbReference type="ARBA" id="ARBA00023277"/>
    </source>
</evidence>
<comment type="catalytic activity">
    <reaction evidence="1 10">
        <text>2-phosphoglycolate + H2O = glycolate + phosphate</text>
        <dbReference type="Rhea" id="RHEA:14369"/>
        <dbReference type="ChEBI" id="CHEBI:15377"/>
        <dbReference type="ChEBI" id="CHEBI:29805"/>
        <dbReference type="ChEBI" id="CHEBI:43474"/>
        <dbReference type="ChEBI" id="CHEBI:58033"/>
        <dbReference type="EC" id="3.1.3.18"/>
    </reaction>
</comment>
<dbReference type="Gene3D" id="1.10.150.240">
    <property type="entry name" value="Putative phosphatase, domain 2"/>
    <property type="match status" value="1"/>
</dbReference>
<evidence type="ECO:0000256" key="7">
    <source>
        <dbReference type="ARBA" id="ARBA00022801"/>
    </source>
</evidence>
<dbReference type="InterPro" id="IPR037512">
    <property type="entry name" value="PGPase_prok"/>
</dbReference>
<dbReference type="HAMAP" id="MF_00495">
    <property type="entry name" value="GPH_hydrolase_bact"/>
    <property type="match status" value="1"/>
</dbReference>
<keyword evidence="7 10" id="KW-0378">Hydrolase</keyword>
<organism evidence="11 12">
    <name type="scientific">Paralimibaculum aggregatum</name>
    <dbReference type="NCBI Taxonomy" id="3036245"/>
    <lineage>
        <taxon>Bacteria</taxon>
        <taxon>Pseudomonadati</taxon>
        <taxon>Pseudomonadota</taxon>
        <taxon>Alphaproteobacteria</taxon>
        <taxon>Rhodobacterales</taxon>
        <taxon>Paracoccaceae</taxon>
        <taxon>Paralimibaculum</taxon>
    </lineage>
</organism>
<dbReference type="Proteomes" id="UP001239909">
    <property type="component" value="Unassembled WGS sequence"/>
</dbReference>
<comment type="function">
    <text evidence="10">Specifically catalyzes the dephosphorylation of 2-phosphoglycolate. Is involved in the dissimilation of the intracellular 2-phosphoglycolate formed during the DNA repair of 3'-phosphoglycolate ends, a major class of DNA lesions induced by oxidative stress.</text>
</comment>
<comment type="caution">
    <text evidence="11">The sequence shown here is derived from an EMBL/GenBank/DDBJ whole genome shotgun (WGS) entry which is preliminary data.</text>
</comment>
<dbReference type="EC" id="3.1.3.18" evidence="5 10"/>
<feature type="active site" description="Nucleophile" evidence="10">
    <location>
        <position position="21"/>
    </location>
</feature>
<feature type="binding site" evidence="10">
    <location>
        <position position="23"/>
    </location>
    <ligand>
        <name>Mg(2+)</name>
        <dbReference type="ChEBI" id="CHEBI:18420"/>
    </ligand>
</feature>
<keyword evidence="12" id="KW-1185">Reference proteome</keyword>
<dbReference type="PANTHER" id="PTHR43434:SF1">
    <property type="entry name" value="PHOSPHOGLYCOLATE PHOSPHATASE"/>
    <property type="match status" value="1"/>
</dbReference>
<accession>A0ABQ6LDG5</accession>
<evidence type="ECO:0000256" key="3">
    <source>
        <dbReference type="ARBA" id="ARBA00004818"/>
    </source>
</evidence>
<evidence type="ECO:0000256" key="4">
    <source>
        <dbReference type="ARBA" id="ARBA00006171"/>
    </source>
</evidence>
<dbReference type="Pfam" id="PF13419">
    <property type="entry name" value="HAD_2"/>
    <property type="match status" value="1"/>
</dbReference>
<name>A0ABQ6LDG5_9RHOB</name>
<reference evidence="11 12" key="1">
    <citation type="submission" date="2023-04" db="EMBL/GenBank/DDBJ databases">
        <title>Marinoamorphus aggregata gen. nov., sp. Nov., isolate from tissue of brittle star Ophioplocus japonicus.</title>
        <authorList>
            <person name="Kawano K."/>
            <person name="Sawayama S."/>
            <person name="Nakagawa S."/>
        </authorList>
    </citation>
    <scope>NUCLEOTIDE SEQUENCE [LARGE SCALE GENOMIC DNA]</scope>
    <source>
        <strain evidence="11 12">NKW23</strain>
    </source>
</reference>
<dbReference type="EMBL" id="BSYI01000003">
    <property type="protein sequence ID" value="GMG81392.1"/>
    <property type="molecule type" value="Genomic_DNA"/>
</dbReference>
<feature type="binding site" evidence="10">
    <location>
        <position position="187"/>
    </location>
    <ligand>
        <name>Mg(2+)</name>
        <dbReference type="ChEBI" id="CHEBI:18420"/>
    </ligand>
</feature>
<dbReference type="InterPro" id="IPR050155">
    <property type="entry name" value="HAD-like_hydrolase_sf"/>
</dbReference>